<dbReference type="InterPro" id="IPR045607">
    <property type="entry name" value="DUF6452"/>
</dbReference>
<keyword evidence="3" id="KW-1185">Reference proteome</keyword>
<evidence type="ECO:0000313" key="3">
    <source>
        <dbReference type="Proteomes" id="UP000005631"/>
    </source>
</evidence>
<organism evidence="2 3">
    <name type="scientific">Owenweeksia hongkongensis (strain DSM 17368 / CIP 108786 / JCM 12287 / NRRL B-23963 / UST20020801)</name>
    <dbReference type="NCBI Taxonomy" id="926562"/>
    <lineage>
        <taxon>Bacteria</taxon>
        <taxon>Pseudomonadati</taxon>
        <taxon>Bacteroidota</taxon>
        <taxon>Flavobacteriia</taxon>
        <taxon>Flavobacteriales</taxon>
        <taxon>Owenweeksiaceae</taxon>
        <taxon>Owenweeksia</taxon>
    </lineage>
</organism>
<dbReference type="PROSITE" id="PS51257">
    <property type="entry name" value="PROKAR_LIPOPROTEIN"/>
    <property type="match status" value="1"/>
</dbReference>
<dbReference type="Pfam" id="PF20050">
    <property type="entry name" value="DUF6452"/>
    <property type="match status" value="1"/>
</dbReference>
<evidence type="ECO:0008006" key="4">
    <source>
        <dbReference type="Google" id="ProtNLM"/>
    </source>
</evidence>
<keyword evidence="1" id="KW-0732">Signal</keyword>
<dbReference type="Proteomes" id="UP000005631">
    <property type="component" value="Chromosome"/>
</dbReference>
<dbReference type="AlphaFoldDB" id="G8R5K9"/>
<sequence length="158" mass="17767">MKLGKSTLLLVVLSITLGLLSCEEQQCAQAFSSEVQGTFYLRDSLGTQIVTKLPVFTLYGLDKEDEKLNNRSTQVDIFTMPLSPDFSERSFILINDSIIDTLTFTYTSKLQLINTVCGFVPNYTLSKVENTTNFIEAVNITDNDVNTDDKENIKVYIK</sequence>
<evidence type="ECO:0000256" key="1">
    <source>
        <dbReference type="SAM" id="SignalP"/>
    </source>
</evidence>
<dbReference type="KEGG" id="oho:Oweho_2311"/>
<name>G8R5K9_OWEHD</name>
<dbReference type="STRING" id="926562.Oweho_2311"/>
<feature type="chain" id="PRO_5003514347" description="Lipoprotein" evidence="1">
    <location>
        <begin position="22"/>
        <end position="158"/>
    </location>
</feature>
<evidence type="ECO:0000313" key="2">
    <source>
        <dbReference type="EMBL" id="AEV33283.1"/>
    </source>
</evidence>
<accession>G8R5K9</accession>
<proteinExistence type="predicted"/>
<protein>
    <recommendedName>
        <fullName evidence="4">Lipoprotein</fullName>
    </recommendedName>
</protein>
<dbReference type="RefSeq" id="WP_014202632.1">
    <property type="nucleotide sequence ID" value="NC_016599.1"/>
</dbReference>
<reference evidence="2 3" key="1">
    <citation type="journal article" date="2012" name="Stand. Genomic Sci.">
        <title>Genome sequence of the orange-pigmented seawater bacterium Owenweeksia hongkongensis type strain (UST20020801(T)).</title>
        <authorList>
            <person name="Riedel T."/>
            <person name="Held B."/>
            <person name="Nolan M."/>
            <person name="Lucas S."/>
            <person name="Lapidus A."/>
            <person name="Tice H."/>
            <person name="Del Rio T.G."/>
            <person name="Cheng J.F."/>
            <person name="Han C."/>
            <person name="Tapia R."/>
            <person name="Goodwin L.A."/>
            <person name="Pitluck S."/>
            <person name="Liolios K."/>
            <person name="Mavromatis K."/>
            <person name="Pagani I."/>
            <person name="Ivanova N."/>
            <person name="Mikhailova N."/>
            <person name="Pati A."/>
            <person name="Chen A."/>
            <person name="Palaniappan K."/>
            <person name="Rohde M."/>
            <person name="Tindall B.J."/>
            <person name="Detter J.C."/>
            <person name="Goker M."/>
            <person name="Woyke T."/>
            <person name="Bristow J."/>
            <person name="Eisen J.A."/>
            <person name="Markowitz V."/>
            <person name="Hugenholtz P."/>
            <person name="Klenk H.P."/>
            <person name="Kyrpides N.C."/>
        </authorList>
    </citation>
    <scope>NUCLEOTIDE SEQUENCE</scope>
    <source>
        <strain evidence="3">DSM 17368 / JCM 12287 / NRRL B-23963</strain>
    </source>
</reference>
<gene>
    <name evidence="2" type="ordered locus">Oweho_2311</name>
</gene>
<dbReference type="HOGENOM" id="CLU_1667648_0_0_10"/>
<dbReference type="EMBL" id="CP003156">
    <property type="protein sequence ID" value="AEV33283.1"/>
    <property type="molecule type" value="Genomic_DNA"/>
</dbReference>
<feature type="signal peptide" evidence="1">
    <location>
        <begin position="1"/>
        <end position="21"/>
    </location>
</feature>